<accession>A0A420IJ79</accession>
<feature type="region of interest" description="Disordered" evidence="1">
    <location>
        <begin position="89"/>
        <end position="210"/>
    </location>
</feature>
<protein>
    <submittedName>
        <fullName evidence="2">PRKR-interacting protein 1</fullName>
    </submittedName>
</protein>
<feature type="compositionally biased region" description="Basic and acidic residues" evidence="1">
    <location>
        <begin position="91"/>
        <end position="127"/>
    </location>
</feature>
<evidence type="ECO:0000256" key="1">
    <source>
        <dbReference type="SAM" id="MobiDB-lite"/>
    </source>
</evidence>
<evidence type="ECO:0000313" key="3">
    <source>
        <dbReference type="Proteomes" id="UP000285326"/>
    </source>
</evidence>
<feature type="compositionally biased region" description="Basic residues" evidence="1">
    <location>
        <begin position="128"/>
        <end position="144"/>
    </location>
</feature>
<organism evidence="2 3">
    <name type="scientific">Golovinomyces cichoracearum</name>
    <dbReference type="NCBI Taxonomy" id="62708"/>
    <lineage>
        <taxon>Eukaryota</taxon>
        <taxon>Fungi</taxon>
        <taxon>Dikarya</taxon>
        <taxon>Ascomycota</taxon>
        <taxon>Pezizomycotina</taxon>
        <taxon>Leotiomycetes</taxon>
        <taxon>Erysiphales</taxon>
        <taxon>Erysiphaceae</taxon>
        <taxon>Golovinomyces</taxon>
    </lineage>
</organism>
<dbReference type="PANTHER" id="PTHR13507">
    <property type="entry name" value="PRKR-INTERACTING PROTEIN 1"/>
    <property type="match status" value="1"/>
</dbReference>
<dbReference type="GO" id="GO:0003725">
    <property type="term" value="F:double-stranded RNA binding"/>
    <property type="evidence" value="ECO:0007669"/>
    <property type="project" value="InterPro"/>
</dbReference>
<dbReference type="PANTHER" id="PTHR13507:SF0">
    <property type="entry name" value="PRKR-INTERACTING PROTEIN 1"/>
    <property type="match status" value="1"/>
</dbReference>
<feature type="compositionally biased region" description="Basic and acidic residues" evidence="1">
    <location>
        <begin position="181"/>
        <end position="193"/>
    </location>
</feature>
<sequence>MSEPIPESIPTSADPRSKRPLKKCALTPHSQTASQISSLFSKIDHELEIPPSSTSVTKYNVPLPPEIVQNVQGSSAGAGSGEFHVYKASRRREYERLRDMEAQNEKEKEDEVWERERQEREQRDREITRKKREKRERMKQRKEKNGKPGSTHAKHEICDGKEAGKLKPRSDILEDAGNLNKEIHPELTEDIEKSVNNTEEMGIIIHDDDN</sequence>
<feature type="compositionally biased region" description="Basic and acidic residues" evidence="1">
    <location>
        <begin position="153"/>
        <end position="172"/>
    </location>
</feature>
<dbReference type="AlphaFoldDB" id="A0A420IJ79"/>
<dbReference type="InterPro" id="IPR009548">
    <property type="entry name" value="Prkrip1"/>
</dbReference>
<comment type="caution">
    <text evidence="2">The sequence shown here is derived from an EMBL/GenBank/DDBJ whole genome shotgun (WGS) entry which is preliminary data.</text>
</comment>
<dbReference type="Pfam" id="PF06658">
    <property type="entry name" value="DUF1168"/>
    <property type="match status" value="1"/>
</dbReference>
<proteinExistence type="predicted"/>
<reference evidence="2 3" key="1">
    <citation type="journal article" date="2018" name="BMC Genomics">
        <title>Comparative genome analyses reveal sequence features reflecting distinct modes of host-adaptation between dicot and monocot powdery mildew.</title>
        <authorList>
            <person name="Wu Y."/>
            <person name="Ma X."/>
            <person name="Pan Z."/>
            <person name="Kale S.D."/>
            <person name="Song Y."/>
            <person name="King H."/>
            <person name="Zhang Q."/>
            <person name="Presley C."/>
            <person name="Deng X."/>
            <person name="Wei C.I."/>
            <person name="Xiao S."/>
        </authorList>
    </citation>
    <scope>NUCLEOTIDE SEQUENCE [LARGE SCALE GENOMIC DNA]</scope>
    <source>
        <strain evidence="2">UMSG1</strain>
    </source>
</reference>
<dbReference type="Proteomes" id="UP000285326">
    <property type="component" value="Unassembled WGS sequence"/>
</dbReference>
<dbReference type="GO" id="GO:0004860">
    <property type="term" value="F:protein kinase inhibitor activity"/>
    <property type="evidence" value="ECO:0007669"/>
    <property type="project" value="TreeGrafter"/>
</dbReference>
<evidence type="ECO:0000313" key="2">
    <source>
        <dbReference type="EMBL" id="RKF74598.1"/>
    </source>
</evidence>
<dbReference type="EMBL" id="MCBS01023880">
    <property type="protein sequence ID" value="RKF74598.1"/>
    <property type="molecule type" value="Genomic_DNA"/>
</dbReference>
<dbReference type="GO" id="GO:0005730">
    <property type="term" value="C:nucleolus"/>
    <property type="evidence" value="ECO:0007669"/>
    <property type="project" value="TreeGrafter"/>
</dbReference>
<name>A0A420IJ79_9PEZI</name>
<gene>
    <name evidence="2" type="ORF">GcM1_238023</name>
</gene>
<dbReference type="GO" id="GO:0019901">
    <property type="term" value="F:protein kinase binding"/>
    <property type="evidence" value="ECO:0007669"/>
    <property type="project" value="TreeGrafter"/>
</dbReference>
<feature type="region of interest" description="Disordered" evidence="1">
    <location>
        <begin position="1"/>
        <end position="20"/>
    </location>
</feature>